<reference evidence="2 3" key="1">
    <citation type="journal article" date="2016" name="Front. Microbiol.">
        <title>Genome and transcriptome sequences reveal the specific parasitism of the nematophagous Purpureocillium lilacinum 36-1.</title>
        <authorList>
            <person name="Xie J."/>
            <person name="Li S."/>
            <person name="Mo C."/>
            <person name="Xiao X."/>
            <person name="Peng D."/>
            <person name="Wang G."/>
            <person name="Xiao Y."/>
        </authorList>
    </citation>
    <scope>NUCLEOTIDE SEQUENCE [LARGE SCALE GENOMIC DNA]</scope>
    <source>
        <strain evidence="2 3">36-1</strain>
    </source>
</reference>
<dbReference type="EMBL" id="LCWV01000145">
    <property type="protein sequence ID" value="PWI63971.1"/>
    <property type="molecule type" value="Genomic_DNA"/>
</dbReference>
<protein>
    <recommendedName>
        <fullName evidence="4">C2H2-type domain-containing protein</fullName>
    </recommendedName>
</protein>
<evidence type="ECO:0000256" key="1">
    <source>
        <dbReference type="SAM" id="MobiDB-lite"/>
    </source>
</evidence>
<gene>
    <name evidence="2" type="ORF">PCL_01576</name>
</gene>
<sequence length="193" mass="22367">MMTSSDEETPSHQAQPPSSTGQPTPQTLTPPSTVDEDPGCPDEHISRSHDADSEKLCCLLENCPGGPFEKREALDCHYQTSHFLHCDREHCRRTAPFKLRSDLRRHLRRTHRETIAEDYRGQIEDFPGKFRCYTCLFRVPINNCGEECVSCKTPWEAEKRETRGVRRPWDGGPWHQQRTAMPGTFGWRGEWLW</sequence>
<name>A0A2U3DNY7_PURLI</name>
<feature type="region of interest" description="Disordered" evidence="1">
    <location>
        <begin position="1"/>
        <end position="47"/>
    </location>
</feature>
<accession>A0A2U3DNY7</accession>
<proteinExistence type="predicted"/>
<dbReference type="Proteomes" id="UP000245956">
    <property type="component" value="Unassembled WGS sequence"/>
</dbReference>
<dbReference type="AlphaFoldDB" id="A0A2U3DNY7"/>
<comment type="caution">
    <text evidence="2">The sequence shown here is derived from an EMBL/GenBank/DDBJ whole genome shotgun (WGS) entry which is preliminary data.</text>
</comment>
<evidence type="ECO:0008006" key="4">
    <source>
        <dbReference type="Google" id="ProtNLM"/>
    </source>
</evidence>
<evidence type="ECO:0000313" key="3">
    <source>
        <dbReference type="Proteomes" id="UP000245956"/>
    </source>
</evidence>
<evidence type="ECO:0000313" key="2">
    <source>
        <dbReference type="EMBL" id="PWI63971.1"/>
    </source>
</evidence>
<organism evidence="2 3">
    <name type="scientific">Purpureocillium lilacinum</name>
    <name type="common">Paecilomyces lilacinus</name>
    <dbReference type="NCBI Taxonomy" id="33203"/>
    <lineage>
        <taxon>Eukaryota</taxon>
        <taxon>Fungi</taxon>
        <taxon>Dikarya</taxon>
        <taxon>Ascomycota</taxon>
        <taxon>Pezizomycotina</taxon>
        <taxon>Sordariomycetes</taxon>
        <taxon>Hypocreomycetidae</taxon>
        <taxon>Hypocreales</taxon>
        <taxon>Ophiocordycipitaceae</taxon>
        <taxon>Purpureocillium</taxon>
    </lineage>
</organism>
<feature type="compositionally biased region" description="Low complexity" evidence="1">
    <location>
        <begin position="15"/>
        <end position="33"/>
    </location>
</feature>